<reference evidence="10" key="1">
    <citation type="journal article" date="2014" name="Int. J. Syst. Evol. Microbiol.">
        <title>Complete genome sequence of Corynebacterium casei LMG S-19264T (=DSM 44701T), isolated from a smear-ripened cheese.</title>
        <authorList>
            <consortium name="US DOE Joint Genome Institute (JGI-PGF)"/>
            <person name="Walter F."/>
            <person name="Albersmeier A."/>
            <person name="Kalinowski J."/>
            <person name="Ruckert C."/>
        </authorList>
    </citation>
    <scope>NUCLEOTIDE SEQUENCE</scope>
    <source>
        <strain evidence="10">CGMCC 1.15371</strain>
    </source>
</reference>
<dbReference type="PANTHER" id="PTHR43071:SF1">
    <property type="entry name" value="2-AMINO-4-HYDROXY-6-HYDROXYMETHYLDIHYDROPTERIDINE PYROPHOSPHOKINASE"/>
    <property type="match status" value="1"/>
</dbReference>
<evidence type="ECO:0000256" key="4">
    <source>
        <dbReference type="ARBA" id="ARBA00022679"/>
    </source>
</evidence>
<comment type="caution">
    <text evidence="10">The sequence shown here is derived from an EMBL/GenBank/DDBJ whole genome shotgun (WGS) entry which is preliminary data.</text>
</comment>
<evidence type="ECO:0000313" key="11">
    <source>
        <dbReference type="Proteomes" id="UP000628775"/>
    </source>
</evidence>
<reference evidence="10" key="2">
    <citation type="submission" date="2020-09" db="EMBL/GenBank/DDBJ databases">
        <authorList>
            <person name="Sun Q."/>
            <person name="Zhou Y."/>
        </authorList>
    </citation>
    <scope>NUCLEOTIDE SEQUENCE</scope>
    <source>
        <strain evidence="10">CGMCC 1.15371</strain>
    </source>
</reference>
<evidence type="ECO:0000259" key="9">
    <source>
        <dbReference type="PROSITE" id="PS00794"/>
    </source>
</evidence>
<gene>
    <name evidence="10" type="ORF">GCM10011391_36390</name>
</gene>
<dbReference type="NCBIfam" id="TIGR01498">
    <property type="entry name" value="folK"/>
    <property type="match status" value="1"/>
</dbReference>
<keyword evidence="5" id="KW-0547">Nucleotide-binding</keyword>
<dbReference type="UniPathway" id="UPA00077">
    <property type="reaction ID" value="UER00155"/>
</dbReference>
<dbReference type="GO" id="GO:0003848">
    <property type="term" value="F:2-amino-4-hydroxy-6-hydroxymethyldihydropteridine diphosphokinase activity"/>
    <property type="evidence" value="ECO:0007669"/>
    <property type="project" value="UniProtKB-EC"/>
</dbReference>
<dbReference type="GO" id="GO:0016301">
    <property type="term" value="F:kinase activity"/>
    <property type="evidence" value="ECO:0007669"/>
    <property type="project" value="UniProtKB-KW"/>
</dbReference>
<keyword evidence="6" id="KW-0418">Kinase</keyword>
<protein>
    <recommendedName>
        <fullName evidence="3">2-amino-4-hydroxy-6-hydroxymethyldihydropteridine diphosphokinase</fullName>
        <ecNumber evidence="3">2.7.6.3</ecNumber>
    </recommendedName>
</protein>
<evidence type="ECO:0000256" key="2">
    <source>
        <dbReference type="ARBA" id="ARBA00005051"/>
    </source>
</evidence>
<dbReference type="GO" id="GO:0046656">
    <property type="term" value="P:folic acid biosynthetic process"/>
    <property type="evidence" value="ECO:0007669"/>
    <property type="project" value="UniProtKB-KW"/>
</dbReference>
<comment type="catalytic activity">
    <reaction evidence="1">
        <text>6-hydroxymethyl-7,8-dihydropterin + ATP = (7,8-dihydropterin-6-yl)methyl diphosphate + AMP + H(+)</text>
        <dbReference type="Rhea" id="RHEA:11412"/>
        <dbReference type="ChEBI" id="CHEBI:15378"/>
        <dbReference type="ChEBI" id="CHEBI:30616"/>
        <dbReference type="ChEBI" id="CHEBI:44841"/>
        <dbReference type="ChEBI" id="CHEBI:72950"/>
        <dbReference type="ChEBI" id="CHEBI:456215"/>
        <dbReference type="EC" id="2.7.6.3"/>
    </reaction>
</comment>
<evidence type="ECO:0000256" key="6">
    <source>
        <dbReference type="ARBA" id="ARBA00022777"/>
    </source>
</evidence>
<evidence type="ECO:0000256" key="3">
    <source>
        <dbReference type="ARBA" id="ARBA00013253"/>
    </source>
</evidence>
<keyword evidence="4" id="KW-0808">Transferase</keyword>
<dbReference type="GO" id="GO:0005524">
    <property type="term" value="F:ATP binding"/>
    <property type="evidence" value="ECO:0007669"/>
    <property type="project" value="UniProtKB-KW"/>
</dbReference>
<accession>A0A8J2YMR8</accession>
<evidence type="ECO:0000256" key="5">
    <source>
        <dbReference type="ARBA" id="ARBA00022741"/>
    </source>
</evidence>
<dbReference type="PANTHER" id="PTHR43071">
    <property type="entry name" value="2-AMINO-4-HYDROXY-6-HYDROXYMETHYLDIHYDROPTERIDINE PYROPHOSPHOKINASE"/>
    <property type="match status" value="1"/>
</dbReference>
<proteinExistence type="predicted"/>
<evidence type="ECO:0000313" key="10">
    <source>
        <dbReference type="EMBL" id="GGE54179.1"/>
    </source>
</evidence>
<evidence type="ECO:0000256" key="1">
    <source>
        <dbReference type="ARBA" id="ARBA00000198"/>
    </source>
</evidence>
<dbReference type="EMBL" id="BMIR01000025">
    <property type="protein sequence ID" value="GGE54179.1"/>
    <property type="molecule type" value="Genomic_DNA"/>
</dbReference>
<evidence type="ECO:0000256" key="8">
    <source>
        <dbReference type="ARBA" id="ARBA00022909"/>
    </source>
</evidence>
<dbReference type="AlphaFoldDB" id="A0A8J2YMR8"/>
<feature type="domain" description="7,8-dihydro-6-hydroxymethylpterin-pyrophosphokinase" evidence="9">
    <location>
        <begin position="88"/>
        <end position="99"/>
    </location>
</feature>
<dbReference type="InterPro" id="IPR035907">
    <property type="entry name" value="Hppk_sf"/>
</dbReference>
<dbReference type="SUPFAM" id="SSF55083">
    <property type="entry name" value="6-hydroxymethyl-7,8-dihydropterin pyrophosphokinase, HPPK"/>
    <property type="match status" value="1"/>
</dbReference>
<dbReference type="InterPro" id="IPR000550">
    <property type="entry name" value="Hppk"/>
</dbReference>
<organism evidence="10 11">
    <name type="scientific">Pullulanibacillus camelliae</name>
    <dbReference type="NCBI Taxonomy" id="1707096"/>
    <lineage>
        <taxon>Bacteria</taxon>
        <taxon>Bacillati</taxon>
        <taxon>Bacillota</taxon>
        <taxon>Bacilli</taxon>
        <taxon>Bacillales</taxon>
        <taxon>Sporolactobacillaceae</taxon>
        <taxon>Pullulanibacillus</taxon>
    </lineage>
</organism>
<keyword evidence="7" id="KW-0067">ATP-binding</keyword>
<dbReference type="RefSeq" id="WP_188698069.1">
    <property type="nucleotide sequence ID" value="NZ_BMIR01000025.1"/>
</dbReference>
<dbReference type="Proteomes" id="UP000628775">
    <property type="component" value="Unassembled WGS sequence"/>
</dbReference>
<keyword evidence="11" id="KW-1185">Reference proteome</keyword>
<evidence type="ECO:0000256" key="7">
    <source>
        <dbReference type="ARBA" id="ARBA00022840"/>
    </source>
</evidence>
<sequence>MVKSILALGSNIGNREGYLLQAIHSLEDHPDINILNVSSIYETDPYGPVEQEQFLNMVVEIETTLVPEALLEYTQSVEVGLNRERTIHWGPRTIDIDILFYGDIQMDTASLVIPHREIEKRLFVLVPLHELDADIIVPGKQQRVKDLLNEFQEIKGVRLWKRKNGAGEYGLFES</sequence>
<dbReference type="Gene3D" id="3.30.70.560">
    <property type="entry name" value="7,8-Dihydro-6-hydroxymethylpterin-pyrophosphokinase HPPK"/>
    <property type="match status" value="1"/>
</dbReference>
<dbReference type="GO" id="GO:0046654">
    <property type="term" value="P:tetrahydrofolate biosynthetic process"/>
    <property type="evidence" value="ECO:0007669"/>
    <property type="project" value="UniProtKB-UniPathway"/>
</dbReference>
<comment type="pathway">
    <text evidence="2">Cofactor biosynthesis; tetrahydrofolate biosynthesis; 2-amino-4-hydroxy-6-hydroxymethyl-7,8-dihydropteridine diphosphate from 7,8-dihydroneopterin triphosphate: step 4/4.</text>
</comment>
<dbReference type="Pfam" id="PF01288">
    <property type="entry name" value="HPPK"/>
    <property type="match status" value="1"/>
</dbReference>
<dbReference type="PROSITE" id="PS00794">
    <property type="entry name" value="HPPK"/>
    <property type="match status" value="1"/>
</dbReference>
<keyword evidence="8" id="KW-0289">Folate biosynthesis</keyword>
<name>A0A8J2YMR8_9BACL</name>
<dbReference type="EC" id="2.7.6.3" evidence="3"/>
<dbReference type="CDD" id="cd00483">
    <property type="entry name" value="HPPK"/>
    <property type="match status" value="1"/>
</dbReference>